<dbReference type="EMBL" id="WTPW01000733">
    <property type="protein sequence ID" value="KAF0484328.1"/>
    <property type="molecule type" value="Genomic_DNA"/>
</dbReference>
<proteinExistence type="predicted"/>
<name>A0A8H4AE43_GIGMA</name>
<keyword evidence="2" id="KW-1185">Reference proteome</keyword>
<sequence length="520" mass="60039">MAHASKMEIDMQFSYPDVHSNIVSIMSTFSTPITYEGKMQDNISVKMFMSICYNLQPSDLLVLACVCKYFKNMLDERINPLAGEIWCNSRNQFTIFKDMDPPTGMNQQTFARLLTFKNGCQFCKTKEKTPTVYWVPGVRSCRDCMLQRAFGFHLFQDTFKVDNEVLGLISPVIPDIYLSDAQGVSKYYWISHVKNTIAFFMDADDNTRSALNDLRGNIEIISKEAQHYHEWTNKLFQSQVRDQGILFERLLAEINSKLDYETLFKLQNDLSYQNLVLKVQVNPFLLHDWQNYKIKILQIIQRITCEEFTTQEPSITGSNGTAKRKFVNPVVSSNVQQGSVKKSKSKKSQWNQELMDPNKRRTRIIKRLRKLTYGTFQKSKESLISIQDPLYIYLSICPSFVNPPIVGGLDYTKEFFEETLIPTLKREAEQLRVNNVPQPPYLLDTKGALELGFGCVPVFGCFLCTSITPCALKKIKQHVKTFHKIDDDNAERVISVDCDAMITYMHLAFIKKKKQKKDDD</sequence>
<evidence type="ECO:0000313" key="1">
    <source>
        <dbReference type="EMBL" id="KAF0484328.1"/>
    </source>
</evidence>
<dbReference type="AlphaFoldDB" id="A0A8H4AE43"/>
<protein>
    <submittedName>
        <fullName evidence="1">F-box domain contaning protein</fullName>
    </submittedName>
</protein>
<accession>A0A8H4AE43</accession>
<gene>
    <name evidence="1" type="ORF">F8M41_023013</name>
</gene>
<evidence type="ECO:0000313" key="2">
    <source>
        <dbReference type="Proteomes" id="UP000439903"/>
    </source>
</evidence>
<organism evidence="1 2">
    <name type="scientific">Gigaspora margarita</name>
    <dbReference type="NCBI Taxonomy" id="4874"/>
    <lineage>
        <taxon>Eukaryota</taxon>
        <taxon>Fungi</taxon>
        <taxon>Fungi incertae sedis</taxon>
        <taxon>Mucoromycota</taxon>
        <taxon>Glomeromycotina</taxon>
        <taxon>Glomeromycetes</taxon>
        <taxon>Diversisporales</taxon>
        <taxon>Gigasporaceae</taxon>
        <taxon>Gigaspora</taxon>
    </lineage>
</organism>
<dbReference type="Proteomes" id="UP000439903">
    <property type="component" value="Unassembled WGS sequence"/>
</dbReference>
<reference evidence="1 2" key="1">
    <citation type="journal article" date="2019" name="Environ. Microbiol.">
        <title>At the nexus of three kingdoms: the genome of the mycorrhizal fungus Gigaspora margarita provides insights into plant, endobacterial and fungal interactions.</title>
        <authorList>
            <person name="Venice F."/>
            <person name="Ghignone S."/>
            <person name="Salvioli di Fossalunga A."/>
            <person name="Amselem J."/>
            <person name="Novero M."/>
            <person name="Xianan X."/>
            <person name="Sedzielewska Toro K."/>
            <person name="Morin E."/>
            <person name="Lipzen A."/>
            <person name="Grigoriev I.V."/>
            <person name="Henrissat B."/>
            <person name="Martin F.M."/>
            <person name="Bonfante P."/>
        </authorList>
    </citation>
    <scope>NUCLEOTIDE SEQUENCE [LARGE SCALE GENOMIC DNA]</scope>
    <source>
        <strain evidence="1 2">BEG34</strain>
    </source>
</reference>
<comment type="caution">
    <text evidence="1">The sequence shown here is derived from an EMBL/GenBank/DDBJ whole genome shotgun (WGS) entry which is preliminary data.</text>
</comment>
<dbReference type="OrthoDB" id="2353705at2759"/>